<sequence length="389" mass="40325">MTVLDAIAAHAARTPHQPAVVGNDAELTYGELLARIDRLAGSLVAAGVGPERICGVALDSGVDAVVGLAAVLRAGGAFRTWDVDRTACVLTTGALAATVPAGVPVVLADDPAPAAAFIPRSPGPRSLAYVSPDAVLVEHLGLVSSLVALVEDCDLGPNTVTVRLAPLGTDASVREIFGTLVAGGRLVVLPRATLARPAGLGRAAEVFGVNTILGVTPSCLGYLTEDRSASRWLRAVRLVVTGGESLRPFLASGGRNLLGGRLLNQYGPPEVTLPSTRQDVPTHPETEVDLIGTPHDGVTVHLLSERLEPVPDGTPGEVYLGGPGVARGYLGRPADTATRFLPDPFGPPGARMFRTGDLARRLPDGTLVHLGDLVTRPREPQERPLAALR</sequence>
<dbReference type="InterPro" id="IPR042099">
    <property type="entry name" value="ANL_N_sf"/>
</dbReference>
<dbReference type="EMBL" id="MSIF01000037">
    <property type="protein sequence ID" value="OLF04817.1"/>
    <property type="molecule type" value="Genomic_DNA"/>
</dbReference>
<dbReference type="GO" id="GO:0031177">
    <property type="term" value="F:phosphopantetheine binding"/>
    <property type="evidence" value="ECO:0007669"/>
    <property type="project" value="TreeGrafter"/>
</dbReference>
<protein>
    <recommendedName>
        <fullName evidence="1">AMP-dependent synthetase/ligase domain-containing protein</fullName>
    </recommendedName>
</protein>
<feature type="domain" description="AMP-dependent synthetase/ligase" evidence="1">
    <location>
        <begin position="134"/>
        <end position="330"/>
    </location>
</feature>
<dbReference type="InterPro" id="IPR000873">
    <property type="entry name" value="AMP-dep_synth/lig_dom"/>
</dbReference>
<dbReference type="GO" id="GO:0043041">
    <property type="term" value="P:amino acid activation for nonribosomal peptide biosynthetic process"/>
    <property type="evidence" value="ECO:0007669"/>
    <property type="project" value="TreeGrafter"/>
</dbReference>
<dbReference type="PANTHER" id="PTHR45527:SF1">
    <property type="entry name" value="FATTY ACID SYNTHASE"/>
    <property type="match status" value="1"/>
</dbReference>
<keyword evidence="3" id="KW-1185">Reference proteome</keyword>
<dbReference type="Pfam" id="PF00501">
    <property type="entry name" value="AMP-binding"/>
    <property type="match status" value="2"/>
</dbReference>
<comment type="caution">
    <text evidence="2">The sequence shown here is derived from an EMBL/GenBank/DDBJ whole genome shotgun (WGS) entry which is preliminary data.</text>
</comment>
<evidence type="ECO:0000313" key="2">
    <source>
        <dbReference type="EMBL" id="OLF04817.1"/>
    </source>
</evidence>
<dbReference type="AlphaFoldDB" id="A0A7Z0WEH7"/>
<proteinExistence type="predicted"/>
<accession>A0A7Z0WEH7</accession>
<dbReference type="Gene3D" id="3.40.50.12780">
    <property type="entry name" value="N-terminal domain of ligase-like"/>
    <property type="match status" value="1"/>
</dbReference>
<dbReference type="GO" id="GO:0005737">
    <property type="term" value="C:cytoplasm"/>
    <property type="evidence" value="ECO:0007669"/>
    <property type="project" value="TreeGrafter"/>
</dbReference>
<organism evidence="2 3">
    <name type="scientific">Actinophytocola xinjiangensis</name>
    <dbReference type="NCBI Taxonomy" id="485602"/>
    <lineage>
        <taxon>Bacteria</taxon>
        <taxon>Bacillati</taxon>
        <taxon>Actinomycetota</taxon>
        <taxon>Actinomycetes</taxon>
        <taxon>Pseudonocardiales</taxon>
        <taxon>Pseudonocardiaceae</taxon>
    </lineage>
</organism>
<dbReference type="Proteomes" id="UP000185696">
    <property type="component" value="Unassembled WGS sequence"/>
</dbReference>
<reference evidence="2 3" key="1">
    <citation type="submission" date="2016-12" db="EMBL/GenBank/DDBJ databases">
        <title>The draft genome sequence of Actinophytocola xinjiangensis.</title>
        <authorList>
            <person name="Wang W."/>
            <person name="Yuan L."/>
        </authorList>
    </citation>
    <scope>NUCLEOTIDE SEQUENCE [LARGE SCALE GENOMIC DNA]</scope>
    <source>
        <strain evidence="2 3">CGMCC 4.4663</strain>
    </source>
</reference>
<dbReference type="OrthoDB" id="2472181at2"/>
<name>A0A7Z0WEH7_9PSEU</name>
<evidence type="ECO:0000259" key="1">
    <source>
        <dbReference type="Pfam" id="PF00501"/>
    </source>
</evidence>
<dbReference type="PANTHER" id="PTHR45527">
    <property type="entry name" value="NONRIBOSOMAL PEPTIDE SYNTHETASE"/>
    <property type="match status" value="1"/>
</dbReference>
<dbReference type="RefSeq" id="WP_075138107.1">
    <property type="nucleotide sequence ID" value="NZ_MSIF01000037.1"/>
</dbReference>
<dbReference type="SUPFAM" id="SSF56801">
    <property type="entry name" value="Acetyl-CoA synthetase-like"/>
    <property type="match status" value="1"/>
</dbReference>
<evidence type="ECO:0000313" key="3">
    <source>
        <dbReference type="Proteomes" id="UP000185696"/>
    </source>
</evidence>
<feature type="domain" description="AMP-dependent synthetase/ligase" evidence="1">
    <location>
        <begin position="9"/>
        <end position="80"/>
    </location>
</feature>
<gene>
    <name evidence="2" type="ORF">BLA60_38885</name>
</gene>
<dbReference type="GO" id="GO:0044550">
    <property type="term" value="P:secondary metabolite biosynthetic process"/>
    <property type="evidence" value="ECO:0007669"/>
    <property type="project" value="TreeGrafter"/>
</dbReference>